<feature type="compositionally biased region" description="Acidic residues" evidence="1">
    <location>
        <begin position="323"/>
        <end position="337"/>
    </location>
</feature>
<sequence length="351" mass="38081">MGALADATTAAVAAAAEEPLHYELRRSLPWWYRALAGVTVPSVHSAIGYTVKQCKDRLAQQVEADAERVAAVSALVDKLAKGVTMPKVFDLLNLCRPRTPAVPIASVSQCDAVSGKLRAKGIAFLDDLLGDVMEDHELLKTVLPNALKRNSVFVDYTAKLHAKGLEIDPASFSAVALHPTTSVAFTATPWSFQVNKSSITITAGAEAASQPQRVEFRHTPQLEQLLKRVQGLQDGDGASFQLHELATAVSPRDDFEVACLVRVLARLNVLEPAAANKQHAADGDHGEASVPEQYEHLITDTPAPPPVTDTQQQQQQEEKKKEEEEEEEGDEVEIVTDDDGRADENSEPKKD</sequence>
<accession>F2UGC5</accession>
<evidence type="ECO:0000256" key="1">
    <source>
        <dbReference type="SAM" id="MobiDB-lite"/>
    </source>
</evidence>
<name>F2UGC5_SALR5</name>
<dbReference type="AlphaFoldDB" id="F2UGC5"/>
<feature type="compositionally biased region" description="Basic and acidic residues" evidence="1">
    <location>
        <begin position="338"/>
        <end position="351"/>
    </location>
</feature>
<protein>
    <submittedName>
        <fullName evidence="2">Uncharacterized protein</fullName>
    </submittedName>
</protein>
<proteinExistence type="predicted"/>
<reference evidence="2" key="1">
    <citation type="submission" date="2009-08" db="EMBL/GenBank/DDBJ databases">
        <title>Annotation of Salpingoeca rosetta.</title>
        <authorList>
            <consortium name="The Broad Institute Genome Sequencing Platform"/>
            <person name="Russ C."/>
            <person name="Cuomo C."/>
            <person name="Burger G."/>
            <person name="Gray M.W."/>
            <person name="Holland P.W.H."/>
            <person name="King N."/>
            <person name="Lang F.B.F."/>
            <person name="Roger A.J."/>
            <person name="Ruiz-Trillo I."/>
            <person name="Young S.K."/>
            <person name="Zeng Q."/>
            <person name="Gargeya S."/>
            <person name="Alvarado L."/>
            <person name="Berlin A."/>
            <person name="Chapman S.B."/>
            <person name="Chen Z."/>
            <person name="Freedman E."/>
            <person name="Gellesch M."/>
            <person name="Goldberg J."/>
            <person name="Griggs A."/>
            <person name="Gujja S."/>
            <person name="Heilman E."/>
            <person name="Heiman D."/>
            <person name="Howarth C."/>
            <person name="Mehta T."/>
            <person name="Neiman D."/>
            <person name="Pearson M."/>
            <person name="Roberts A."/>
            <person name="Saif S."/>
            <person name="Shea T."/>
            <person name="Shenoy N."/>
            <person name="Sisk P."/>
            <person name="Stolte C."/>
            <person name="Sykes S."/>
            <person name="White J."/>
            <person name="Yandava C."/>
            <person name="Haas B."/>
            <person name="Nusbaum C."/>
            <person name="Birren B."/>
        </authorList>
    </citation>
    <scope>NUCLEOTIDE SEQUENCE [LARGE SCALE GENOMIC DNA]</scope>
    <source>
        <strain evidence="2">ATCC 50818</strain>
    </source>
</reference>
<dbReference type="Proteomes" id="UP000007799">
    <property type="component" value="Unassembled WGS sequence"/>
</dbReference>
<dbReference type="GeneID" id="16072156"/>
<organism evidence="3">
    <name type="scientific">Salpingoeca rosetta (strain ATCC 50818 / BSB-021)</name>
    <dbReference type="NCBI Taxonomy" id="946362"/>
    <lineage>
        <taxon>Eukaryota</taxon>
        <taxon>Choanoflagellata</taxon>
        <taxon>Craspedida</taxon>
        <taxon>Salpingoecidae</taxon>
        <taxon>Salpingoeca</taxon>
    </lineage>
</organism>
<dbReference type="EMBL" id="GL832973">
    <property type="protein sequence ID" value="EGD75675.1"/>
    <property type="molecule type" value="Genomic_DNA"/>
</dbReference>
<evidence type="ECO:0000313" key="2">
    <source>
        <dbReference type="EMBL" id="EGD75675.1"/>
    </source>
</evidence>
<evidence type="ECO:0000313" key="3">
    <source>
        <dbReference type="Proteomes" id="UP000007799"/>
    </source>
</evidence>
<feature type="region of interest" description="Disordered" evidence="1">
    <location>
        <begin position="297"/>
        <end position="351"/>
    </location>
</feature>
<dbReference type="KEGG" id="sre:PTSG_07794"/>
<dbReference type="InParanoid" id="F2UGC5"/>
<dbReference type="RefSeq" id="XP_004991596.1">
    <property type="nucleotide sequence ID" value="XM_004991539.1"/>
</dbReference>
<keyword evidence="3" id="KW-1185">Reference proteome</keyword>
<gene>
    <name evidence="2" type="ORF">PTSG_07794</name>
</gene>